<comment type="caution">
    <text evidence="1">The sequence shown here is derived from an EMBL/GenBank/DDBJ whole genome shotgun (WGS) entry which is preliminary data.</text>
</comment>
<dbReference type="GO" id="GO:0016787">
    <property type="term" value="F:hydrolase activity"/>
    <property type="evidence" value="ECO:0007669"/>
    <property type="project" value="UniProtKB-KW"/>
</dbReference>
<dbReference type="AlphaFoldDB" id="A0A0W8FG51"/>
<sequence length="52" mass="5298">MPGGGVVGDVAGLPRSRLAVLPATTHAALMARTGWLLPMVTEFLDAPLPEGS</sequence>
<gene>
    <name evidence="1" type="ORF">ASZ90_010418</name>
</gene>
<protein>
    <submittedName>
        <fullName evidence="1">Alpha/beta hydrolase fold</fullName>
    </submittedName>
</protein>
<accession>A0A0W8FG51</accession>
<keyword evidence="1" id="KW-0378">Hydrolase</keyword>
<dbReference type="EMBL" id="LNQE01001250">
    <property type="protein sequence ID" value="KUG19864.1"/>
    <property type="molecule type" value="Genomic_DNA"/>
</dbReference>
<name>A0A0W8FG51_9ZZZZ</name>
<proteinExistence type="predicted"/>
<organism evidence="1">
    <name type="scientific">hydrocarbon metagenome</name>
    <dbReference type="NCBI Taxonomy" id="938273"/>
    <lineage>
        <taxon>unclassified sequences</taxon>
        <taxon>metagenomes</taxon>
        <taxon>ecological metagenomes</taxon>
    </lineage>
</organism>
<evidence type="ECO:0000313" key="1">
    <source>
        <dbReference type="EMBL" id="KUG19864.1"/>
    </source>
</evidence>
<reference evidence="1" key="1">
    <citation type="journal article" date="2015" name="Proc. Natl. Acad. Sci. U.S.A.">
        <title>Networks of energetic and metabolic interactions define dynamics in microbial communities.</title>
        <authorList>
            <person name="Embree M."/>
            <person name="Liu J.K."/>
            <person name="Al-Bassam M.M."/>
            <person name="Zengler K."/>
        </authorList>
    </citation>
    <scope>NUCLEOTIDE SEQUENCE</scope>
</reference>